<reference evidence="1 2" key="1">
    <citation type="submission" date="2019-02" db="EMBL/GenBank/DDBJ databases">
        <title>Opniocepnalus argus genome.</title>
        <authorList>
            <person name="Zhou C."/>
            <person name="Xiao S."/>
        </authorList>
    </citation>
    <scope>NUCLEOTIDE SEQUENCE [LARGE SCALE GENOMIC DNA]</scope>
    <source>
        <strain evidence="1">OARG1902GOOAL</strain>
        <tissue evidence="1">Muscle</tissue>
    </source>
</reference>
<dbReference type="AlphaFoldDB" id="A0A6G1PQE4"/>
<name>A0A6G1PQE4_CHAAH</name>
<protein>
    <submittedName>
        <fullName evidence="1">Uncharacterized protein</fullName>
    </submittedName>
</protein>
<gene>
    <name evidence="1" type="ORF">EXN66_Car008196</name>
</gene>
<evidence type="ECO:0000313" key="2">
    <source>
        <dbReference type="Proteomes" id="UP000503349"/>
    </source>
</evidence>
<reference evidence="2" key="2">
    <citation type="submission" date="2019-02" db="EMBL/GenBank/DDBJ databases">
        <title>Opniocepnalus argus Var Kimnra genome.</title>
        <authorList>
            <person name="Zhou C."/>
            <person name="Xiao S."/>
        </authorList>
    </citation>
    <scope>NUCLEOTIDE SEQUENCE [LARGE SCALE GENOMIC DNA]</scope>
</reference>
<evidence type="ECO:0000313" key="1">
    <source>
        <dbReference type="EMBL" id="KAF3692520.1"/>
    </source>
</evidence>
<proteinExistence type="predicted"/>
<accession>A0A6G1PQE4</accession>
<organism evidence="1 2">
    <name type="scientific">Channa argus</name>
    <name type="common">Northern snakehead</name>
    <name type="synonym">Ophicephalus argus</name>
    <dbReference type="NCBI Taxonomy" id="215402"/>
    <lineage>
        <taxon>Eukaryota</taxon>
        <taxon>Metazoa</taxon>
        <taxon>Chordata</taxon>
        <taxon>Craniata</taxon>
        <taxon>Vertebrata</taxon>
        <taxon>Euteleostomi</taxon>
        <taxon>Actinopterygii</taxon>
        <taxon>Neopterygii</taxon>
        <taxon>Teleostei</taxon>
        <taxon>Neoteleostei</taxon>
        <taxon>Acanthomorphata</taxon>
        <taxon>Anabantaria</taxon>
        <taxon>Anabantiformes</taxon>
        <taxon>Channoidei</taxon>
        <taxon>Channidae</taxon>
        <taxon>Channa</taxon>
    </lineage>
</organism>
<dbReference type="PANTHER" id="PTHR47331">
    <property type="entry name" value="PHD-TYPE DOMAIN-CONTAINING PROTEIN"/>
    <property type="match status" value="1"/>
</dbReference>
<keyword evidence="2" id="KW-1185">Reference proteome</keyword>
<dbReference type="Proteomes" id="UP000503349">
    <property type="component" value="Chromosome 8"/>
</dbReference>
<dbReference type="EMBL" id="CM015719">
    <property type="protein sequence ID" value="KAF3692520.1"/>
    <property type="molecule type" value="Genomic_DNA"/>
</dbReference>
<dbReference type="PANTHER" id="PTHR47331:SF1">
    <property type="entry name" value="GAG-LIKE PROTEIN"/>
    <property type="match status" value="1"/>
</dbReference>
<sequence>MLNCLREMLTSQWQKPIVQQYRQVSFSKENVTRIQHFMKGITDFMNQIIDKGYAVKVPETKEMLRVVFDCAFKGTSINTELLEGPDLVNSLVGVLMRVRHEQIALTAEIEAMYHQLRVLDEDMDLVRFLWWPNEDTEHNLVEYKITVHLFGGTSSPTCANFA</sequence>